<evidence type="ECO:0000256" key="4">
    <source>
        <dbReference type="ARBA" id="ARBA00022837"/>
    </source>
</evidence>
<dbReference type="GO" id="GO:0012505">
    <property type="term" value="C:endomembrane system"/>
    <property type="evidence" value="ECO:0007669"/>
    <property type="project" value="UniProtKB-ARBA"/>
</dbReference>
<proteinExistence type="inferred from homology"/>
<dbReference type="InterPro" id="IPR018247">
    <property type="entry name" value="EF_Hand_1_Ca_BS"/>
</dbReference>
<dbReference type="PROSITE" id="PS00018">
    <property type="entry name" value="EF_HAND_1"/>
    <property type="match status" value="1"/>
</dbReference>
<dbReference type="InterPro" id="IPR008979">
    <property type="entry name" value="Galactose-bd-like_sf"/>
</dbReference>
<dbReference type="InterPro" id="IPR001343">
    <property type="entry name" value="Hemolysn_Ca-bd"/>
</dbReference>
<dbReference type="InterPro" id="IPR011049">
    <property type="entry name" value="Serralysin-like_metalloprot_C"/>
</dbReference>
<dbReference type="PANTHER" id="PTHR42884">
    <property type="entry name" value="PROPROTEIN CONVERTASE SUBTILISIN/KEXIN-RELATED"/>
    <property type="match status" value="1"/>
</dbReference>
<feature type="domain" description="P/Homo B" evidence="6">
    <location>
        <begin position="1263"/>
        <end position="1418"/>
    </location>
</feature>
<dbReference type="SUPFAM" id="SSF51120">
    <property type="entry name" value="beta-Roll"/>
    <property type="match status" value="3"/>
</dbReference>
<dbReference type="Gene3D" id="3.40.50.200">
    <property type="entry name" value="Peptidase S8/S53 domain"/>
    <property type="match status" value="1"/>
</dbReference>
<dbReference type="InterPro" id="IPR023828">
    <property type="entry name" value="Peptidase_S8_Ser-AS"/>
</dbReference>
<dbReference type="PROSITE" id="PS00138">
    <property type="entry name" value="SUBTILASE_SER"/>
    <property type="match status" value="1"/>
</dbReference>
<comment type="similarity">
    <text evidence="5">Belongs to the peptidase S8 family.</text>
</comment>
<dbReference type="EC" id="3.4.21.-" evidence="7"/>
<protein>
    <submittedName>
        <fullName evidence="7">Putative serine protease</fullName>
        <ecNumber evidence="7">3.4.21.-</ecNumber>
    </submittedName>
</protein>
<evidence type="ECO:0000256" key="1">
    <source>
        <dbReference type="ARBA" id="ARBA00022670"/>
    </source>
</evidence>
<evidence type="ECO:0000256" key="2">
    <source>
        <dbReference type="ARBA" id="ARBA00022801"/>
    </source>
</evidence>
<dbReference type="InterPro" id="IPR000209">
    <property type="entry name" value="Peptidase_S8/S53_dom"/>
</dbReference>
<dbReference type="SUPFAM" id="SSF52743">
    <property type="entry name" value="Subtilisin-like"/>
    <property type="match status" value="1"/>
</dbReference>
<dbReference type="Gene3D" id="2.60.120.260">
    <property type="entry name" value="Galactose-binding domain-like"/>
    <property type="match status" value="1"/>
</dbReference>
<evidence type="ECO:0000313" key="8">
    <source>
        <dbReference type="Proteomes" id="UP000040088"/>
    </source>
</evidence>
<evidence type="ECO:0000313" key="7">
    <source>
        <dbReference type="EMBL" id="CNL43029.1"/>
    </source>
</evidence>
<evidence type="ECO:0000256" key="5">
    <source>
        <dbReference type="PROSITE-ProRule" id="PRU01240"/>
    </source>
</evidence>
<dbReference type="GO" id="GO:0004252">
    <property type="term" value="F:serine-type endopeptidase activity"/>
    <property type="evidence" value="ECO:0007669"/>
    <property type="project" value="InterPro"/>
</dbReference>
<reference evidence="8" key="1">
    <citation type="submission" date="2015-03" db="EMBL/GenBank/DDBJ databases">
        <authorList>
            <consortium name="Pathogen Informatics"/>
        </authorList>
    </citation>
    <scope>NUCLEOTIDE SEQUENCE [LARGE SCALE GENOMIC DNA]</scope>
    <source>
        <strain evidence="8">IP27925</strain>
    </source>
</reference>
<dbReference type="PROSITE" id="PS51829">
    <property type="entry name" value="P_HOMO_B"/>
    <property type="match status" value="1"/>
</dbReference>
<dbReference type="GO" id="GO:0005509">
    <property type="term" value="F:calcium ion binding"/>
    <property type="evidence" value="ECO:0007669"/>
    <property type="project" value="InterPro"/>
</dbReference>
<dbReference type="EMBL" id="CQEM01000013">
    <property type="protein sequence ID" value="CNL43029.1"/>
    <property type="molecule type" value="Genomic_DNA"/>
</dbReference>
<dbReference type="PROSITE" id="PS51892">
    <property type="entry name" value="SUBTILASE"/>
    <property type="match status" value="1"/>
</dbReference>
<dbReference type="SUPFAM" id="SSF49785">
    <property type="entry name" value="Galactose-binding domain-like"/>
    <property type="match status" value="1"/>
</dbReference>
<sequence>MLEKKSNLGKLQLNTADLKCAREILESHKESKNPGPMYDFLITKGDRYAILANGVVNGNSIAGEIAISYLKSVAGGHNQPITEVQLINIRYDMALGYLDMLQSRLDSRTGTIYGDINHKQAEKFHYIVLNKYGLPPEAWTLNPVLKVMPENFREGYWQDTLNAAGKPAKEIWLSYYTTKYMFDKLSTSEAVDQPEIRIWLKTVSDIDNLGAVASALGNQLFTSDEAPPVSTQQCNIDISITPSPLATQRITDEDQARRDVANGYLVNKPTHSLSFTDGTLDKTDFASVQMGSMASGGIRPGEIQLDPNTQPSRYLSEYYLERPYYLLPETGLFDAATLNGLSAQTTMNTYVDPLLLDLSGRGVKISGLRDGVLFDSDNSGTLKRTGWAGPDTGMLVIDNGSGKIENISQMYSEYYAGATGVEGQPGERRYQDGFAALASEDSDGNGVIDKGDPVWHKLRVWYDSSGNGIVDRGELRTLHHWRISQINVDASAIDNDIRNGNRVMARSIFMMNGKPREVLAVNFISSPVSNTITKRDNNGAFIRSVIGDVTTTAYVQLSNKKAKLFADVLAVNNIYGGNKDDILTASAAGSWLVGRGGSNTYKGKSGNDVFVISASDDPNNIQGNGGTDTVLITGDKAVALNMAHSGITIAQGGDGDDIILSGGDSGVFIKGGKGNSTLVGGGGNDVLSGGGGKNRIVGGSGKAVIYAGSQGDIIYASEQGSIIHAGGGTDRIYGNKSDDVIVAGKGDALIDGGGGINVVALHGSYADYTMTRTKGGYQVKDKVADRDGTLTLKNIQKLNFADISAVALGENRIIPLNDILIYGDGSPISRFLDTNIPAQAVLGNDFRFNNETKLVIANVSDAIGGTVQLKDDGDVLFMPDSTFTGVMSFKYEVKSTTGDPALFVMNLPSGESATMRATVVMRSADIPNDPLLIKQTYLNDINVIPVWQDYTGKGVRIGQFEPGGQFATVPEIFDIQHPDLVANVDPHWLATQQNTGVLPEAISNHASMVAGVMVAAKNQVGGVGVAYDATLGGHYLSNNGADLTTLGKMSSYDVVNHSWGFKHEFAISNVSSGMINLANILNTTLHYAAANGRGGLGTIIVTSGGNQREQGGSTQGSLMSNSRFGIQVGAMNAKADLSTLRAHSEPFSNTGASLLISAPGSHILSSSHQITTERGAVFGAQYSHEQGTSFAAPIVSGIAALMLQANPNLGFRDVQTILALSARRVDDTATQWRINRAKNWNGGGMHVSHDYGFGVVDARAAVRLAESWTVQKTNANQQVLEARHRFGARGPLSAGMARETSIVLSDNLDFDIEQVEVDFSANVGRLGDLTLTLISPNGTKSILLDRAGKKTTDSDDHGDVDVDTGSQISGDFNHTFMSTHHRGEQSGGQWRLMVRNSQNGLPVELKKWSLRLFGSQISHDDTYFYTDEFTALVAQLPARAILDDVIDGVAGGRNTLNAAAMSGDVKVNLLTGKASLGGTPLTIRSPEHIHNLMVGDGNDTLTAGKQHSVLDGGRGINLLEGGVGKEIFVVRQRANGSDWIVNFDADKGELIQLVGFADQRFDTVQLIQAEKDVKVQLADNQHIIIKDRQVTALKAHHFHFEDTFAPPAGYFDSRMRIEGPKAAPIVLDTSAAAKPSGIMLNGGGGGVSLSFVDNKMVAALSGKVYQRDNAKPSIYVVMSQQGKLEYGNAVRGFRAGIDKIDLSAVGIRNFSELTLTKRRSMVINGLALIQGVDIKSAAQGPEGHSIELAYLDGLDVEHLDAKDFIFAEADAMLSDSPFTHDDMGQLINITADFDRSIRDYESVFVPAKTAQLVAPTLTAGPC</sequence>
<dbReference type="Pfam" id="PF17963">
    <property type="entry name" value="Big_9"/>
    <property type="match status" value="1"/>
</dbReference>
<dbReference type="GO" id="GO:0016485">
    <property type="term" value="P:protein processing"/>
    <property type="evidence" value="ECO:0007669"/>
    <property type="project" value="TreeGrafter"/>
</dbReference>
<keyword evidence="1 7" id="KW-0645">Protease</keyword>
<dbReference type="Pfam" id="PF01483">
    <property type="entry name" value="P_proprotein"/>
    <property type="match status" value="1"/>
</dbReference>
<accession>A0A0T9UHT6</accession>
<dbReference type="InterPro" id="IPR002884">
    <property type="entry name" value="P_dom"/>
</dbReference>
<keyword evidence="3" id="KW-0720">Serine protease</keyword>
<dbReference type="GO" id="GO:0016020">
    <property type="term" value="C:membrane"/>
    <property type="evidence" value="ECO:0007669"/>
    <property type="project" value="TreeGrafter"/>
</dbReference>
<evidence type="ECO:0000259" key="6">
    <source>
        <dbReference type="PROSITE" id="PS51829"/>
    </source>
</evidence>
<dbReference type="PANTHER" id="PTHR42884:SF14">
    <property type="entry name" value="NEUROENDOCRINE CONVERTASE 1"/>
    <property type="match status" value="1"/>
</dbReference>
<dbReference type="Proteomes" id="UP000040088">
    <property type="component" value="Unassembled WGS sequence"/>
</dbReference>
<evidence type="ECO:0000256" key="3">
    <source>
        <dbReference type="ARBA" id="ARBA00022825"/>
    </source>
</evidence>
<dbReference type="InterPro" id="IPR036852">
    <property type="entry name" value="Peptidase_S8/S53_dom_sf"/>
</dbReference>
<dbReference type="Pfam" id="PF00353">
    <property type="entry name" value="HemolysinCabind"/>
    <property type="match status" value="4"/>
</dbReference>
<dbReference type="Pfam" id="PF00082">
    <property type="entry name" value="Peptidase_S8"/>
    <property type="match status" value="1"/>
</dbReference>
<name>A0A0T9UHT6_YERAE</name>
<keyword evidence="2 7" id="KW-0378">Hydrolase</keyword>
<dbReference type="Gene3D" id="2.150.10.10">
    <property type="entry name" value="Serralysin-like metalloprotease, C-terminal"/>
    <property type="match status" value="2"/>
</dbReference>
<dbReference type="RefSeq" id="WP_050126251.1">
    <property type="nucleotide sequence ID" value="NZ_CQEM01000013.1"/>
</dbReference>
<gene>
    <name evidence="7" type="primary">aspA_2</name>
    <name evidence="7" type="ORF">ERS008460_02848</name>
</gene>
<keyword evidence="4" id="KW-0106">Calcium</keyword>
<comment type="caution">
    <text evidence="5">Lacks conserved residue(s) required for the propagation of feature annotation.</text>
</comment>
<organism evidence="7 8">
    <name type="scientific">Yersinia aleksiciae</name>
    <dbReference type="NCBI Taxonomy" id="263819"/>
    <lineage>
        <taxon>Bacteria</taxon>
        <taxon>Pseudomonadati</taxon>
        <taxon>Pseudomonadota</taxon>
        <taxon>Gammaproteobacteria</taxon>
        <taxon>Enterobacterales</taxon>
        <taxon>Yersiniaceae</taxon>
        <taxon>Yersinia</taxon>
    </lineage>
</organism>
<dbReference type="GO" id="GO:0005737">
    <property type="term" value="C:cytoplasm"/>
    <property type="evidence" value="ECO:0007669"/>
    <property type="project" value="UniProtKB-ARBA"/>
</dbReference>